<keyword evidence="1 3" id="KW-0238">DNA-binding</keyword>
<protein>
    <submittedName>
        <fullName evidence="3">DNA-binding protein</fullName>
    </submittedName>
</protein>
<dbReference type="Gene3D" id="1.10.260.40">
    <property type="entry name" value="lambda repressor-like DNA-binding domains"/>
    <property type="match status" value="1"/>
</dbReference>
<reference evidence="3 4" key="1">
    <citation type="submission" date="2019-05" db="EMBL/GenBank/DDBJ databases">
        <authorList>
            <consortium name="Pathogen Informatics"/>
        </authorList>
    </citation>
    <scope>NUCLEOTIDE SEQUENCE [LARGE SCALE GENOMIC DNA]</scope>
    <source>
        <strain evidence="3 4">NCTC5385</strain>
    </source>
</reference>
<dbReference type="CDD" id="cd00093">
    <property type="entry name" value="HTH_XRE"/>
    <property type="match status" value="1"/>
</dbReference>
<evidence type="ECO:0000256" key="1">
    <source>
        <dbReference type="ARBA" id="ARBA00023125"/>
    </source>
</evidence>
<dbReference type="AlphaFoldDB" id="A0A4U9XLS0"/>
<evidence type="ECO:0000313" key="4">
    <source>
        <dbReference type="Proteomes" id="UP000304914"/>
    </source>
</evidence>
<proteinExistence type="predicted"/>
<dbReference type="Proteomes" id="UP000304914">
    <property type="component" value="Chromosome"/>
</dbReference>
<dbReference type="InterPro" id="IPR001387">
    <property type="entry name" value="Cro/C1-type_HTH"/>
</dbReference>
<dbReference type="SUPFAM" id="SSF47413">
    <property type="entry name" value="lambda repressor-like DNA-binding domains"/>
    <property type="match status" value="1"/>
</dbReference>
<dbReference type="EMBL" id="LR594035">
    <property type="protein sequence ID" value="VTS14333.1"/>
    <property type="molecule type" value="Genomic_DNA"/>
</dbReference>
<dbReference type="STRING" id="873448.STRPO_1131"/>
<feature type="domain" description="HTH cro/C1-type" evidence="2">
    <location>
        <begin position="12"/>
        <end position="67"/>
    </location>
</feature>
<dbReference type="PANTHER" id="PTHR46558:SF11">
    <property type="entry name" value="HTH-TYPE TRANSCRIPTIONAL REGULATOR XRE"/>
    <property type="match status" value="1"/>
</dbReference>
<accession>A0A4U9XLS0</accession>
<sequence length="121" mass="14265">MPTQKSYFPSNLKYLRLEKKMEQLELAQKIGRKSASTISEWENGKYTPKQDILLKVADLFQVDINTLVYVDLTNKGNYHYSQVNNNDISYISEHLDPKLMEEWIHFGKHLLEEQNKKTTDD</sequence>
<dbReference type="InterPro" id="IPR010982">
    <property type="entry name" value="Lambda_DNA-bd_dom_sf"/>
</dbReference>
<dbReference type="PROSITE" id="PS50943">
    <property type="entry name" value="HTH_CROC1"/>
    <property type="match status" value="1"/>
</dbReference>
<evidence type="ECO:0000313" key="3">
    <source>
        <dbReference type="EMBL" id="VTS14333.1"/>
    </source>
</evidence>
<gene>
    <name evidence="3" type="ORF">NCTC5385_00356</name>
</gene>
<dbReference type="GO" id="GO:0003677">
    <property type="term" value="F:DNA binding"/>
    <property type="evidence" value="ECO:0007669"/>
    <property type="project" value="UniProtKB-KW"/>
</dbReference>
<dbReference type="PANTHER" id="PTHR46558">
    <property type="entry name" value="TRACRIPTIONAL REGULATORY PROTEIN-RELATED-RELATED"/>
    <property type="match status" value="1"/>
</dbReference>
<organism evidence="3 4">
    <name type="scientific">Streptococcus pseudoporcinus</name>
    <dbReference type="NCBI Taxonomy" id="361101"/>
    <lineage>
        <taxon>Bacteria</taxon>
        <taxon>Bacillati</taxon>
        <taxon>Bacillota</taxon>
        <taxon>Bacilli</taxon>
        <taxon>Lactobacillales</taxon>
        <taxon>Streptococcaceae</taxon>
        <taxon>Streptococcus</taxon>
    </lineage>
</organism>
<dbReference type="SMART" id="SM00530">
    <property type="entry name" value="HTH_XRE"/>
    <property type="match status" value="1"/>
</dbReference>
<name>A0A4U9XLS0_9STRE</name>
<dbReference type="RefSeq" id="WP_138067998.1">
    <property type="nucleotide sequence ID" value="NZ_LR594035.1"/>
</dbReference>
<evidence type="ECO:0000259" key="2">
    <source>
        <dbReference type="PROSITE" id="PS50943"/>
    </source>
</evidence>
<dbReference type="Pfam" id="PF01381">
    <property type="entry name" value="HTH_3"/>
    <property type="match status" value="1"/>
</dbReference>